<proteinExistence type="predicted"/>
<accession>A0AAV4PFI2</accession>
<organism evidence="1 2">
    <name type="scientific">Caerostris darwini</name>
    <dbReference type="NCBI Taxonomy" id="1538125"/>
    <lineage>
        <taxon>Eukaryota</taxon>
        <taxon>Metazoa</taxon>
        <taxon>Ecdysozoa</taxon>
        <taxon>Arthropoda</taxon>
        <taxon>Chelicerata</taxon>
        <taxon>Arachnida</taxon>
        <taxon>Araneae</taxon>
        <taxon>Araneomorphae</taxon>
        <taxon>Entelegynae</taxon>
        <taxon>Araneoidea</taxon>
        <taxon>Araneidae</taxon>
        <taxon>Caerostris</taxon>
    </lineage>
</organism>
<name>A0AAV4PFI2_9ARAC</name>
<protein>
    <submittedName>
        <fullName evidence="1">Uncharacterized protein</fullName>
    </submittedName>
</protein>
<dbReference type="EMBL" id="BPLQ01002861">
    <property type="protein sequence ID" value="GIX96097.1"/>
    <property type="molecule type" value="Genomic_DNA"/>
</dbReference>
<gene>
    <name evidence="1" type="ORF">CDAR_320291</name>
</gene>
<sequence length="94" mass="10605">MLNSIFPYEISKSTFKTTAATSIAIFGGTTSSRDSQLGTTRVGRKTLEINLQTRPRPERELEESRFTSSCAAAFRNTSNVRRSHAKRNDCWDIM</sequence>
<evidence type="ECO:0000313" key="1">
    <source>
        <dbReference type="EMBL" id="GIX96097.1"/>
    </source>
</evidence>
<comment type="caution">
    <text evidence="1">The sequence shown here is derived from an EMBL/GenBank/DDBJ whole genome shotgun (WGS) entry which is preliminary data.</text>
</comment>
<dbReference type="Proteomes" id="UP001054837">
    <property type="component" value="Unassembled WGS sequence"/>
</dbReference>
<dbReference type="AlphaFoldDB" id="A0AAV4PFI2"/>
<keyword evidence="2" id="KW-1185">Reference proteome</keyword>
<evidence type="ECO:0000313" key="2">
    <source>
        <dbReference type="Proteomes" id="UP001054837"/>
    </source>
</evidence>
<reference evidence="1 2" key="1">
    <citation type="submission" date="2021-06" db="EMBL/GenBank/DDBJ databases">
        <title>Caerostris darwini draft genome.</title>
        <authorList>
            <person name="Kono N."/>
            <person name="Arakawa K."/>
        </authorList>
    </citation>
    <scope>NUCLEOTIDE SEQUENCE [LARGE SCALE GENOMIC DNA]</scope>
</reference>